<accession>A0A0C2MYT6</accession>
<gene>
    <name evidence="1" type="ORF">RF11_06344</name>
</gene>
<evidence type="ECO:0000313" key="1">
    <source>
        <dbReference type="EMBL" id="KII72506.1"/>
    </source>
</evidence>
<dbReference type="AlphaFoldDB" id="A0A0C2MYT6"/>
<comment type="caution">
    <text evidence="1">The sequence shown here is derived from an EMBL/GenBank/DDBJ whole genome shotgun (WGS) entry which is preliminary data.</text>
</comment>
<sequence length="169" mass="18842">MTILTHEFRRCWCLIQAIGTKYVSTVMLLTGALCKLLCLQFFRSSLTFKKGQTASGFQLVALKLAMKAMAASIQLALYLKIHSGPCTWKYLTMRNHLPAIRQLVTKQVVTRGTREGVDVVEIVGTVHDRCWTDIVALRSRSGFKSAWGGVENGDLPNCYKIITQNSASE</sequence>
<proteinExistence type="predicted"/>
<organism evidence="1 2">
    <name type="scientific">Thelohanellus kitauei</name>
    <name type="common">Myxosporean</name>
    <dbReference type="NCBI Taxonomy" id="669202"/>
    <lineage>
        <taxon>Eukaryota</taxon>
        <taxon>Metazoa</taxon>
        <taxon>Cnidaria</taxon>
        <taxon>Myxozoa</taxon>
        <taxon>Myxosporea</taxon>
        <taxon>Bivalvulida</taxon>
        <taxon>Platysporina</taxon>
        <taxon>Myxobolidae</taxon>
        <taxon>Thelohanellus</taxon>
    </lineage>
</organism>
<keyword evidence="2" id="KW-1185">Reference proteome</keyword>
<protein>
    <submittedName>
        <fullName evidence="1">Uncharacterized protein</fullName>
    </submittedName>
</protein>
<name>A0A0C2MYT6_THEKT</name>
<dbReference type="Proteomes" id="UP000031668">
    <property type="component" value="Unassembled WGS sequence"/>
</dbReference>
<evidence type="ECO:0000313" key="2">
    <source>
        <dbReference type="Proteomes" id="UP000031668"/>
    </source>
</evidence>
<dbReference type="EMBL" id="JWZT01001194">
    <property type="protein sequence ID" value="KII72506.1"/>
    <property type="molecule type" value="Genomic_DNA"/>
</dbReference>
<reference evidence="1 2" key="1">
    <citation type="journal article" date="2014" name="Genome Biol. Evol.">
        <title>The genome of the myxosporean Thelohanellus kitauei shows adaptations to nutrient acquisition within its fish host.</title>
        <authorList>
            <person name="Yang Y."/>
            <person name="Xiong J."/>
            <person name="Zhou Z."/>
            <person name="Huo F."/>
            <person name="Miao W."/>
            <person name="Ran C."/>
            <person name="Liu Y."/>
            <person name="Zhang J."/>
            <person name="Feng J."/>
            <person name="Wang M."/>
            <person name="Wang M."/>
            <person name="Wang L."/>
            <person name="Yao B."/>
        </authorList>
    </citation>
    <scope>NUCLEOTIDE SEQUENCE [LARGE SCALE GENOMIC DNA]</scope>
    <source>
        <strain evidence="1">Wuqing</strain>
    </source>
</reference>